<comment type="catalytic activity">
    <reaction evidence="2">
        <text>Thiol-dependent hydrolysis of ester, thioester, amide, peptide and isopeptide bonds formed by the C-terminal Gly of ubiquitin (a 76-residue protein attached to proteins as an intracellular targeting signal).</text>
        <dbReference type="EC" id="3.4.19.12"/>
    </reaction>
</comment>
<keyword evidence="2" id="KW-0833">Ubl conjugation pathway</keyword>
<feature type="compositionally biased region" description="Basic residues" evidence="3">
    <location>
        <begin position="529"/>
        <end position="538"/>
    </location>
</feature>
<dbReference type="KEGG" id="tpal:117639413"/>
<dbReference type="GO" id="GO:0006508">
    <property type="term" value="P:proteolysis"/>
    <property type="evidence" value="ECO:0007669"/>
    <property type="project" value="UniProtKB-KW"/>
</dbReference>
<feature type="region of interest" description="Disordered" evidence="3">
    <location>
        <begin position="484"/>
        <end position="538"/>
    </location>
</feature>
<reference evidence="6" key="1">
    <citation type="submission" date="2025-08" db="UniProtKB">
        <authorList>
            <consortium name="RefSeq"/>
        </authorList>
    </citation>
    <scope>IDENTIFICATION</scope>
    <source>
        <tissue evidence="6">Total insect</tissue>
    </source>
</reference>
<dbReference type="PANTHER" id="PTHR18063">
    <property type="entry name" value="NF-E2 INDUCIBLE PROTEIN"/>
    <property type="match status" value="1"/>
</dbReference>
<evidence type="ECO:0000256" key="3">
    <source>
        <dbReference type="SAM" id="MobiDB-lite"/>
    </source>
</evidence>
<dbReference type="InParanoid" id="A0A6P8YAW8"/>
<feature type="compositionally biased region" description="Low complexity" evidence="3">
    <location>
        <begin position="118"/>
        <end position="127"/>
    </location>
</feature>
<evidence type="ECO:0000256" key="2">
    <source>
        <dbReference type="RuleBase" id="RU367139"/>
    </source>
</evidence>
<dbReference type="AlphaFoldDB" id="A0A6P8YAW8"/>
<dbReference type="Proteomes" id="UP000515158">
    <property type="component" value="Unplaced"/>
</dbReference>
<evidence type="ECO:0000259" key="4">
    <source>
        <dbReference type="Pfam" id="PF04424"/>
    </source>
</evidence>
<feature type="compositionally biased region" description="Low complexity" evidence="3">
    <location>
        <begin position="24"/>
        <end position="36"/>
    </location>
</feature>
<dbReference type="InterPro" id="IPR033979">
    <property type="entry name" value="MINDY_domain"/>
</dbReference>
<feature type="compositionally biased region" description="Polar residues" evidence="3">
    <location>
        <begin position="515"/>
        <end position="528"/>
    </location>
</feature>
<dbReference type="GO" id="GO:0004843">
    <property type="term" value="F:cysteine-type deubiquitinase activity"/>
    <property type="evidence" value="ECO:0007669"/>
    <property type="project" value="UniProtKB-UniRule"/>
</dbReference>
<dbReference type="GO" id="GO:0016807">
    <property type="term" value="F:cysteine-type carboxypeptidase activity"/>
    <property type="evidence" value="ECO:0007669"/>
    <property type="project" value="TreeGrafter"/>
</dbReference>
<feature type="region of interest" description="Disordered" evidence="3">
    <location>
        <begin position="1"/>
        <end position="75"/>
    </location>
</feature>
<dbReference type="GO" id="GO:0140934">
    <property type="term" value="F:histone deubiquitinase activity"/>
    <property type="evidence" value="ECO:0007669"/>
    <property type="project" value="UniProtKB-UniRule"/>
</dbReference>
<keyword evidence="2" id="KW-0788">Thiol protease</keyword>
<evidence type="ECO:0000313" key="5">
    <source>
        <dbReference type="Proteomes" id="UP000515158"/>
    </source>
</evidence>
<protein>
    <recommendedName>
        <fullName evidence="2">Ubiquitin carboxyl-terminal hydrolase</fullName>
        <ecNumber evidence="2">3.4.19.12</ecNumber>
    </recommendedName>
</protein>
<dbReference type="EC" id="3.4.19.12" evidence="2"/>
<dbReference type="GO" id="GO:0005829">
    <property type="term" value="C:cytosol"/>
    <property type="evidence" value="ECO:0007669"/>
    <property type="project" value="TreeGrafter"/>
</dbReference>
<dbReference type="RefSeq" id="XP_034230922.1">
    <property type="nucleotide sequence ID" value="XM_034375031.1"/>
</dbReference>
<dbReference type="Pfam" id="PF04424">
    <property type="entry name" value="MINDY_DUB"/>
    <property type="match status" value="1"/>
</dbReference>
<proteinExistence type="inferred from homology"/>
<name>A0A6P8YAW8_THRPL</name>
<accession>A0A6P8YAW8</accession>
<feature type="domain" description="MINDY deubiquitinase" evidence="4">
    <location>
        <begin position="130"/>
        <end position="396"/>
    </location>
</feature>
<dbReference type="GeneID" id="117639413"/>
<keyword evidence="5" id="KW-1185">Reference proteome</keyword>
<dbReference type="GO" id="GO:0071108">
    <property type="term" value="P:protein K48-linked deubiquitination"/>
    <property type="evidence" value="ECO:0007669"/>
    <property type="project" value="TreeGrafter"/>
</dbReference>
<organism evidence="6">
    <name type="scientific">Thrips palmi</name>
    <name type="common">Melon thrips</name>
    <dbReference type="NCBI Taxonomy" id="161013"/>
    <lineage>
        <taxon>Eukaryota</taxon>
        <taxon>Metazoa</taxon>
        <taxon>Ecdysozoa</taxon>
        <taxon>Arthropoda</taxon>
        <taxon>Hexapoda</taxon>
        <taxon>Insecta</taxon>
        <taxon>Pterygota</taxon>
        <taxon>Neoptera</taxon>
        <taxon>Paraneoptera</taxon>
        <taxon>Thysanoptera</taxon>
        <taxon>Terebrantia</taxon>
        <taxon>Thripoidea</taxon>
        <taxon>Thripidae</taxon>
        <taxon>Thrips</taxon>
    </lineage>
</organism>
<comment type="function">
    <text evidence="2">Hydrolase that can specifically remove 'Lys-48'-linked conjugated ubiquitin from proteins. Has exodeubiquitinase activity and has a preference for long polyubiquitin chains. May play a regulatory role at the level of protein turnover.</text>
</comment>
<evidence type="ECO:0000313" key="6">
    <source>
        <dbReference type="RefSeq" id="XP_034230922.1"/>
    </source>
</evidence>
<sequence length="538" mass="59166">MDESSLDIHPAKGFTDEVGNCQPSVLQSESSSSNSSPAEMGRTAIASAINEGDTQSSGAHTAKSISPASPDSTELKVQICTSQEDGVLETTAQKMNSLSIEPVASSEANIKTSKKSSSESSPVSSSKGPEEYQLKWIMWHEHKTPIITQNQNGPCPLIAIANILLLRGKMKLSANASSITSEELLTHVANNIVESRPEDNSEEIMRNFEQNMHDAMSLLPQLHSGLDVNVKFTGVTHFEFTEACTVFDLLDISLYHGWVVDPQATETVTALGHMGYNQLVEMIIQDKMADDSTKVTRALLAEQFLESSASQLTYHGLCELNSVMADNELAVIFRNNHFSTIFKRRVPTSSRQQSTQQVQNELFLLVTDQGFLHEYNVVWEMFCNIEGDSMFVDSDFKNVPPKTTSDFSPAATTMSQIDQDYMVALALQEDMQRLDESWDDVKKSHPDEDLSELSDEELARLLHKQELDGVAEEERVNKQLLEQTQQAPLKSSQASPPCSCNPSECNHGTPVRSVETCSPNPAGSPTSSSHKKNACSVL</sequence>
<dbReference type="InterPro" id="IPR007518">
    <property type="entry name" value="MINDY"/>
</dbReference>
<dbReference type="PANTHER" id="PTHR18063:SF6">
    <property type="entry name" value="UBIQUITIN CARBOXYL-TERMINAL HYDROLASE"/>
    <property type="match status" value="1"/>
</dbReference>
<dbReference type="OrthoDB" id="10261212at2759"/>
<dbReference type="GO" id="GO:0071944">
    <property type="term" value="C:cell periphery"/>
    <property type="evidence" value="ECO:0007669"/>
    <property type="project" value="TreeGrafter"/>
</dbReference>
<comment type="similarity">
    <text evidence="1 2">Belongs to the MINDY deubiquitinase family. FAM63 subfamily.</text>
</comment>
<evidence type="ECO:0000256" key="1">
    <source>
        <dbReference type="ARBA" id="ARBA00006616"/>
    </source>
</evidence>
<feature type="compositionally biased region" description="Polar residues" evidence="3">
    <location>
        <begin position="484"/>
        <end position="506"/>
    </location>
</feature>
<keyword evidence="2" id="KW-0645">Protease</keyword>
<gene>
    <name evidence="6" type="primary">LOC117639413</name>
</gene>
<dbReference type="GO" id="GO:1990380">
    <property type="term" value="F:K48-linked deubiquitinase activity"/>
    <property type="evidence" value="ECO:0007669"/>
    <property type="project" value="UniProtKB-UniRule"/>
</dbReference>
<feature type="region of interest" description="Disordered" evidence="3">
    <location>
        <begin position="98"/>
        <end position="128"/>
    </location>
</feature>
<feature type="compositionally biased region" description="Polar residues" evidence="3">
    <location>
        <begin position="52"/>
        <end position="72"/>
    </location>
</feature>
<dbReference type="GO" id="GO:0036435">
    <property type="term" value="F:K48-linked polyubiquitin modification-dependent protein binding"/>
    <property type="evidence" value="ECO:0007669"/>
    <property type="project" value="UniProtKB-UniRule"/>
</dbReference>
<keyword evidence="2" id="KW-0378">Hydrolase</keyword>